<organism evidence="7 8">
    <name type="scientific">Gracilibacillus orientalis</name>
    <dbReference type="NCBI Taxonomy" id="334253"/>
    <lineage>
        <taxon>Bacteria</taxon>
        <taxon>Bacillati</taxon>
        <taxon>Bacillota</taxon>
        <taxon>Bacilli</taxon>
        <taxon>Bacillales</taxon>
        <taxon>Bacillaceae</taxon>
        <taxon>Gracilibacillus</taxon>
    </lineage>
</organism>
<dbReference type="CDD" id="cd06171">
    <property type="entry name" value="Sigma70_r4"/>
    <property type="match status" value="1"/>
</dbReference>
<dbReference type="InterPro" id="IPR013324">
    <property type="entry name" value="RNA_pol_sigma_r3/r4-like"/>
</dbReference>
<keyword evidence="3" id="KW-0731">Sigma factor</keyword>
<dbReference type="AlphaFoldDB" id="A0A1I4QZW7"/>
<evidence type="ECO:0000259" key="6">
    <source>
        <dbReference type="Pfam" id="PF08281"/>
    </source>
</evidence>
<evidence type="ECO:0000256" key="1">
    <source>
        <dbReference type="ARBA" id="ARBA00010641"/>
    </source>
</evidence>
<dbReference type="InterPro" id="IPR039425">
    <property type="entry name" value="RNA_pol_sigma-70-like"/>
</dbReference>
<evidence type="ECO:0000256" key="3">
    <source>
        <dbReference type="ARBA" id="ARBA00023082"/>
    </source>
</evidence>
<dbReference type="InterPro" id="IPR007627">
    <property type="entry name" value="RNA_pol_sigma70_r2"/>
</dbReference>
<dbReference type="GO" id="GO:0016987">
    <property type="term" value="F:sigma factor activity"/>
    <property type="evidence" value="ECO:0007669"/>
    <property type="project" value="UniProtKB-KW"/>
</dbReference>
<name>A0A1I4QZW7_9BACI</name>
<evidence type="ECO:0000256" key="2">
    <source>
        <dbReference type="ARBA" id="ARBA00023015"/>
    </source>
</evidence>
<dbReference type="InterPro" id="IPR013249">
    <property type="entry name" value="RNA_pol_sigma70_r4_t2"/>
</dbReference>
<dbReference type="Proteomes" id="UP000198565">
    <property type="component" value="Unassembled WGS sequence"/>
</dbReference>
<dbReference type="Pfam" id="PF04542">
    <property type="entry name" value="Sigma70_r2"/>
    <property type="match status" value="1"/>
</dbReference>
<dbReference type="InterPro" id="IPR036388">
    <property type="entry name" value="WH-like_DNA-bd_sf"/>
</dbReference>
<keyword evidence="8" id="KW-1185">Reference proteome</keyword>
<comment type="similarity">
    <text evidence="1">Belongs to the sigma-70 factor family. ECF subfamily.</text>
</comment>
<dbReference type="GO" id="GO:0006352">
    <property type="term" value="P:DNA-templated transcription initiation"/>
    <property type="evidence" value="ECO:0007669"/>
    <property type="project" value="InterPro"/>
</dbReference>
<dbReference type="NCBIfam" id="TIGR02937">
    <property type="entry name" value="sigma70-ECF"/>
    <property type="match status" value="1"/>
</dbReference>
<dbReference type="EMBL" id="FOTR01000019">
    <property type="protein sequence ID" value="SFM45531.1"/>
    <property type="molecule type" value="Genomic_DNA"/>
</dbReference>
<keyword evidence="2" id="KW-0805">Transcription regulation</keyword>
<dbReference type="InterPro" id="IPR013325">
    <property type="entry name" value="RNA_pol_sigma_r2"/>
</dbReference>
<dbReference type="SUPFAM" id="SSF88946">
    <property type="entry name" value="Sigma2 domain of RNA polymerase sigma factors"/>
    <property type="match status" value="1"/>
</dbReference>
<dbReference type="PANTHER" id="PTHR43133:SF51">
    <property type="entry name" value="RNA POLYMERASE SIGMA FACTOR"/>
    <property type="match status" value="1"/>
</dbReference>
<evidence type="ECO:0000313" key="8">
    <source>
        <dbReference type="Proteomes" id="UP000198565"/>
    </source>
</evidence>
<keyword evidence="4" id="KW-0804">Transcription</keyword>
<dbReference type="Gene3D" id="1.10.1740.10">
    <property type="match status" value="1"/>
</dbReference>
<evidence type="ECO:0000259" key="5">
    <source>
        <dbReference type="Pfam" id="PF04542"/>
    </source>
</evidence>
<sequence>MVNVTRKDFRKNNDAFVYVITTYREDLLRTAMAFLKNKDEALEAIQEVTFRAFKKRRQLKDIRYVKTWMIRIMINYCNDLLKKAKRQTDERLLENEATVDHSMSIWLEDAIHHLKRADQELIYLKYFHGMTFPELAEQLRLPESTVKTRVYSALDKLKTQLVDEGGELS</sequence>
<feature type="domain" description="RNA polymerase sigma factor 70 region 4 type 2" evidence="6">
    <location>
        <begin position="106"/>
        <end position="157"/>
    </location>
</feature>
<dbReference type="InterPro" id="IPR014284">
    <property type="entry name" value="RNA_pol_sigma-70_dom"/>
</dbReference>
<dbReference type="Pfam" id="PF08281">
    <property type="entry name" value="Sigma70_r4_2"/>
    <property type="match status" value="1"/>
</dbReference>
<dbReference type="GO" id="GO:0003677">
    <property type="term" value="F:DNA binding"/>
    <property type="evidence" value="ECO:0007669"/>
    <property type="project" value="InterPro"/>
</dbReference>
<proteinExistence type="inferred from homology"/>
<reference evidence="8" key="1">
    <citation type="submission" date="2016-10" db="EMBL/GenBank/DDBJ databases">
        <authorList>
            <person name="Varghese N."/>
            <person name="Submissions S."/>
        </authorList>
    </citation>
    <scope>NUCLEOTIDE SEQUENCE [LARGE SCALE GENOMIC DNA]</scope>
    <source>
        <strain evidence="8">CGMCC 1.4250</strain>
    </source>
</reference>
<feature type="domain" description="RNA polymerase sigma-70 region 2" evidence="5">
    <location>
        <begin position="20"/>
        <end position="86"/>
    </location>
</feature>
<evidence type="ECO:0000313" key="7">
    <source>
        <dbReference type="EMBL" id="SFM45531.1"/>
    </source>
</evidence>
<dbReference type="STRING" id="334253.SAMN04487943_11938"/>
<dbReference type="Gene3D" id="1.10.10.10">
    <property type="entry name" value="Winged helix-like DNA-binding domain superfamily/Winged helix DNA-binding domain"/>
    <property type="match status" value="1"/>
</dbReference>
<evidence type="ECO:0000256" key="4">
    <source>
        <dbReference type="ARBA" id="ARBA00023163"/>
    </source>
</evidence>
<accession>A0A1I4QZW7</accession>
<protein>
    <submittedName>
        <fullName evidence="7">RNA polymerase sigma-70 factor, ECF subfamily</fullName>
    </submittedName>
</protein>
<gene>
    <name evidence="7" type="ORF">SAMN04487943_11938</name>
</gene>
<dbReference type="SUPFAM" id="SSF88659">
    <property type="entry name" value="Sigma3 and sigma4 domains of RNA polymerase sigma factors"/>
    <property type="match status" value="1"/>
</dbReference>
<dbReference type="PANTHER" id="PTHR43133">
    <property type="entry name" value="RNA POLYMERASE ECF-TYPE SIGMA FACTO"/>
    <property type="match status" value="1"/>
</dbReference>